<evidence type="ECO:0000313" key="3">
    <source>
        <dbReference type="Proteomes" id="UP000676409"/>
    </source>
</evidence>
<name>A0A975IWZ0_9CAUL</name>
<evidence type="ECO:0000256" key="1">
    <source>
        <dbReference type="SAM" id="Coils"/>
    </source>
</evidence>
<organism evidence="2 3">
    <name type="scientific">Phenylobacterium montanum</name>
    <dbReference type="NCBI Taxonomy" id="2823693"/>
    <lineage>
        <taxon>Bacteria</taxon>
        <taxon>Pseudomonadati</taxon>
        <taxon>Pseudomonadota</taxon>
        <taxon>Alphaproteobacteria</taxon>
        <taxon>Caulobacterales</taxon>
        <taxon>Caulobacteraceae</taxon>
        <taxon>Phenylobacterium</taxon>
    </lineage>
</organism>
<dbReference type="EMBL" id="CP073078">
    <property type="protein sequence ID" value="QUD88861.1"/>
    <property type="molecule type" value="Genomic_DNA"/>
</dbReference>
<dbReference type="InterPro" id="IPR007060">
    <property type="entry name" value="FtsL/DivIC"/>
</dbReference>
<dbReference type="AlphaFoldDB" id="A0A975IWZ0"/>
<protein>
    <submittedName>
        <fullName evidence="2">Septum formation initiator family protein</fullName>
    </submittedName>
</protein>
<gene>
    <name evidence="2" type="ORF">KCG34_02940</name>
</gene>
<proteinExistence type="predicted"/>
<keyword evidence="1" id="KW-0175">Coiled coil</keyword>
<keyword evidence="3" id="KW-1185">Reference proteome</keyword>
<reference evidence="2" key="1">
    <citation type="submission" date="2021-04" db="EMBL/GenBank/DDBJ databases">
        <title>The complete genome sequence of Caulobacter sp. S6.</title>
        <authorList>
            <person name="Tang Y."/>
            <person name="Ouyang W."/>
            <person name="Liu Q."/>
            <person name="Huang B."/>
            <person name="Guo Z."/>
            <person name="Lei P."/>
        </authorList>
    </citation>
    <scope>NUCLEOTIDE SEQUENCE</scope>
    <source>
        <strain evidence="2">S6</strain>
    </source>
</reference>
<feature type="coiled-coil region" evidence="1">
    <location>
        <begin position="42"/>
        <end position="69"/>
    </location>
</feature>
<accession>A0A975IWZ0</accession>
<sequence>MFAQLRTFLPTTILALLIIYFGYQALTGDRGLLTQPERNATLQEKSVELAKLEAERKDLELRARLLRDSSLSADLLEERSRRQLGLVDPRDYVIRTKP</sequence>
<dbReference type="Pfam" id="PF04977">
    <property type="entry name" value="DivIC"/>
    <property type="match status" value="1"/>
</dbReference>
<dbReference type="KEGG" id="caul:KCG34_02940"/>
<evidence type="ECO:0000313" key="2">
    <source>
        <dbReference type="EMBL" id="QUD88861.1"/>
    </source>
</evidence>
<dbReference type="Proteomes" id="UP000676409">
    <property type="component" value="Chromosome"/>
</dbReference>
<dbReference type="RefSeq" id="WP_211938911.1">
    <property type="nucleotide sequence ID" value="NZ_CP073078.1"/>
</dbReference>